<keyword evidence="4" id="KW-1185">Reference proteome</keyword>
<organism evidence="3 4">
    <name type="scientific">Roseomonas elaeocarpi</name>
    <dbReference type="NCBI Taxonomy" id="907779"/>
    <lineage>
        <taxon>Bacteria</taxon>
        <taxon>Pseudomonadati</taxon>
        <taxon>Pseudomonadota</taxon>
        <taxon>Alphaproteobacteria</taxon>
        <taxon>Acetobacterales</taxon>
        <taxon>Roseomonadaceae</taxon>
        <taxon>Roseomonas</taxon>
    </lineage>
</organism>
<protein>
    <submittedName>
        <fullName evidence="3">TadE/TadG family type IV pilus assembly protein</fullName>
    </submittedName>
</protein>
<evidence type="ECO:0000256" key="1">
    <source>
        <dbReference type="SAM" id="Phobius"/>
    </source>
</evidence>
<evidence type="ECO:0000313" key="4">
    <source>
        <dbReference type="Proteomes" id="UP001589865"/>
    </source>
</evidence>
<reference evidence="3 4" key="1">
    <citation type="submission" date="2024-09" db="EMBL/GenBank/DDBJ databases">
        <authorList>
            <person name="Sun Q."/>
            <person name="Mori K."/>
        </authorList>
    </citation>
    <scope>NUCLEOTIDE SEQUENCE [LARGE SCALE GENOMIC DNA]</scope>
    <source>
        <strain evidence="3 4">TBRC 5777</strain>
    </source>
</reference>
<dbReference type="RefSeq" id="WP_377044302.1">
    <property type="nucleotide sequence ID" value="NZ_JBHLUN010000006.1"/>
</dbReference>
<dbReference type="Proteomes" id="UP001589865">
    <property type="component" value="Unassembled WGS sequence"/>
</dbReference>
<feature type="transmembrane region" description="Helical" evidence="1">
    <location>
        <begin position="12"/>
        <end position="32"/>
    </location>
</feature>
<proteinExistence type="predicted"/>
<dbReference type="Pfam" id="PF07811">
    <property type="entry name" value="TadE"/>
    <property type="match status" value="1"/>
</dbReference>
<evidence type="ECO:0000313" key="3">
    <source>
        <dbReference type="EMBL" id="MFC0408551.1"/>
    </source>
</evidence>
<keyword evidence="1" id="KW-0472">Membrane</keyword>
<sequence length="148" mass="15516">MPWRRRIGRRGIAAVEFALVAPVMILLLLGGFDLANAFAQSMRLQSAAQAGAQYAAAYPTADSDIVAAVRANLAGWSNVTVNNPVRSCVCDNGGTVNCSGGSCASGTALPVLYLTITATRPFTASSPLTARLFPSLTQVSGRVQMRLR</sequence>
<evidence type="ECO:0000259" key="2">
    <source>
        <dbReference type="Pfam" id="PF07811"/>
    </source>
</evidence>
<dbReference type="InterPro" id="IPR012495">
    <property type="entry name" value="TadE-like_dom"/>
</dbReference>
<accession>A0ABV6JS54</accession>
<keyword evidence="1" id="KW-0812">Transmembrane</keyword>
<gene>
    <name evidence="3" type="ORF">ACFFGY_09850</name>
</gene>
<name>A0ABV6JS54_9PROT</name>
<comment type="caution">
    <text evidence="3">The sequence shown here is derived from an EMBL/GenBank/DDBJ whole genome shotgun (WGS) entry which is preliminary data.</text>
</comment>
<dbReference type="EMBL" id="JBHLUN010000006">
    <property type="protein sequence ID" value="MFC0408551.1"/>
    <property type="molecule type" value="Genomic_DNA"/>
</dbReference>
<feature type="domain" description="TadE-like" evidence="2">
    <location>
        <begin position="11"/>
        <end position="52"/>
    </location>
</feature>
<keyword evidence="1" id="KW-1133">Transmembrane helix</keyword>